<dbReference type="NCBIfam" id="TIGR02937">
    <property type="entry name" value="sigma70-ECF"/>
    <property type="match status" value="1"/>
</dbReference>
<gene>
    <name evidence="8" type="ORF">QQ020_22535</name>
</gene>
<evidence type="ECO:0000313" key="8">
    <source>
        <dbReference type="EMBL" id="MDN5214875.1"/>
    </source>
</evidence>
<keyword evidence="2" id="KW-0805">Transcription regulation</keyword>
<dbReference type="RefSeq" id="WP_346760213.1">
    <property type="nucleotide sequence ID" value="NZ_JAUJEB010000005.1"/>
</dbReference>
<dbReference type="EMBL" id="JAUJEB010000005">
    <property type="protein sequence ID" value="MDN5214875.1"/>
    <property type="molecule type" value="Genomic_DNA"/>
</dbReference>
<dbReference type="InterPro" id="IPR013325">
    <property type="entry name" value="RNA_pol_sigma_r2"/>
</dbReference>
<reference evidence="8" key="1">
    <citation type="submission" date="2023-06" db="EMBL/GenBank/DDBJ databases">
        <title>Genomic of Agaribacillus aureum.</title>
        <authorList>
            <person name="Wang G."/>
        </authorList>
    </citation>
    <scope>NUCLEOTIDE SEQUENCE</scope>
    <source>
        <strain evidence="8">BMA12</strain>
    </source>
</reference>
<dbReference type="PANTHER" id="PTHR43133:SF8">
    <property type="entry name" value="RNA POLYMERASE SIGMA FACTOR HI_1459-RELATED"/>
    <property type="match status" value="1"/>
</dbReference>
<organism evidence="8 9">
    <name type="scientific">Agaribacillus aureus</name>
    <dbReference type="NCBI Taxonomy" id="3051825"/>
    <lineage>
        <taxon>Bacteria</taxon>
        <taxon>Pseudomonadati</taxon>
        <taxon>Bacteroidota</taxon>
        <taxon>Cytophagia</taxon>
        <taxon>Cytophagales</taxon>
        <taxon>Splendidivirgaceae</taxon>
        <taxon>Agaribacillus</taxon>
    </lineage>
</organism>
<evidence type="ECO:0000259" key="6">
    <source>
        <dbReference type="Pfam" id="PF04542"/>
    </source>
</evidence>
<evidence type="ECO:0000313" key="9">
    <source>
        <dbReference type="Proteomes" id="UP001172083"/>
    </source>
</evidence>
<feature type="domain" description="RNA polymerase sigma-70 region 2" evidence="6">
    <location>
        <begin position="24"/>
        <end position="90"/>
    </location>
</feature>
<dbReference type="Gene3D" id="1.10.10.10">
    <property type="entry name" value="Winged helix-like DNA-binding domain superfamily/Winged helix DNA-binding domain"/>
    <property type="match status" value="1"/>
</dbReference>
<dbReference type="InterPro" id="IPR013324">
    <property type="entry name" value="RNA_pol_sigma_r3/r4-like"/>
</dbReference>
<proteinExistence type="inferred from homology"/>
<evidence type="ECO:0000256" key="5">
    <source>
        <dbReference type="ARBA" id="ARBA00023163"/>
    </source>
</evidence>
<dbReference type="PANTHER" id="PTHR43133">
    <property type="entry name" value="RNA POLYMERASE ECF-TYPE SIGMA FACTO"/>
    <property type="match status" value="1"/>
</dbReference>
<dbReference type="Pfam" id="PF08281">
    <property type="entry name" value="Sigma70_r4_2"/>
    <property type="match status" value="1"/>
</dbReference>
<dbReference type="CDD" id="cd06171">
    <property type="entry name" value="Sigma70_r4"/>
    <property type="match status" value="1"/>
</dbReference>
<dbReference type="InterPro" id="IPR013249">
    <property type="entry name" value="RNA_pol_sigma70_r4_t2"/>
</dbReference>
<comment type="similarity">
    <text evidence="1">Belongs to the sigma-70 factor family. ECF subfamily.</text>
</comment>
<evidence type="ECO:0000256" key="1">
    <source>
        <dbReference type="ARBA" id="ARBA00010641"/>
    </source>
</evidence>
<keyword evidence="3" id="KW-0731">Sigma factor</keyword>
<evidence type="ECO:0000256" key="3">
    <source>
        <dbReference type="ARBA" id="ARBA00023082"/>
    </source>
</evidence>
<dbReference type="Pfam" id="PF04542">
    <property type="entry name" value="Sigma70_r2"/>
    <property type="match status" value="1"/>
</dbReference>
<accession>A0ABT8LAU0</accession>
<evidence type="ECO:0000256" key="4">
    <source>
        <dbReference type="ARBA" id="ARBA00023125"/>
    </source>
</evidence>
<dbReference type="InterPro" id="IPR039425">
    <property type="entry name" value="RNA_pol_sigma-70-like"/>
</dbReference>
<dbReference type="InterPro" id="IPR007627">
    <property type="entry name" value="RNA_pol_sigma70_r2"/>
</dbReference>
<name>A0ABT8LAU0_9BACT</name>
<dbReference type="InterPro" id="IPR036388">
    <property type="entry name" value="WH-like_DNA-bd_sf"/>
</dbReference>
<dbReference type="Proteomes" id="UP001172083">
    <property type="component" value="Unassembled WGS sequence"/>
</dbReference>
<keyword evidence="9" id="KW-1185">Reference proteome</keyword>
<evidence type="ECO:0000259" key="7">
    <source>
        <dbReference type="Pfam" id="PF08281"/>
    </source>
</evidence>
<sequence>MGSLSETEIITRAKSGDTRAFRILVERYQSMMFSVSCRFLDKDEAEDIVQEAFIRLWKNLHKYRPGIKLTTWLYRIVTNLCLDQLKSKHRRNRFRRADITEIDAVKDHSTPDKELEGRELLQYVLQLAQSLTPKQRAVFILRDLEGLSSDEVCEVLSMKAGNVKSNLYYARKALHEKLKQYFEVKERRLLL</sequence>
<evidence type="ECO:0000256" key="2">
    <source>
        <dbReference type="ARBA" id="ARBA00023015"/>
    </source>
</evidence>
<feature type="domain" description="RNA polymerase sigma factor 70 region 4 type 2" evidence="7">
    <location>
        <begin position="122"/>
        <end position="174"/>
    </location>
</feature>
<keyword evidence="5" id="KW-0804">Transcription</keyword>
<dbReference type="InterPro" id="IPR014284">
    <property type="entry name" value="RNA_pol_sigma-70_dom"/>
</dbReference>
<dbReference type="Gene3D" id="1.10.1740.10">
    <property type="match status" value="1"/>
</dbReference>
<keyword evidence="4" id="KW-0238">DNA-binding</keyword>
<dbReference type="SUPFAM" id="SSF88659">
    <property type="entry name" value="Sigma3 and sigma4 domains of RNA polymerase sigma factors"/>
    <property type="match status" value="1"/>
</dbReference>
<comment type="caution">
    <text evidence="8">The sequence shown here is derived from an EMBL/GenBank/DDBJ whole genome shotgun (WGS) entry which is preliminary data.</text>
</comment>
<dbReference type="SUPFAM" id="SSF88946">
    <property type="entry name" value="Sigma2 domain of RNA polymerase sigma factors"/>
    <property type="match status" value="1"/>
</dbReference>
<protein>
    <submittedName>
        <fullName evidence="8">Sigma-70 family RNA polymerase sigma factor</fullName>
    </submittedName>
</protein>